<evidence type="ECO:0000313" key="3">
    <source>
        <dbReference type="Proteomes" id="UP001337655"/>
    </source>
</evidence>
<evidence type="ECO:0000313" key="2">
    <source>
        <dbReference type="EMBL" id="KAK5168954.1"/>
    </source>
</evidence>
<proteinExistence type="predicted"/>
<reference evidence="2 3" key="1">
    <citation type="submission" date="2023-08" db="EMBL/GenBank/DDBJ databases">
        <title>Black Yeasts Isolated from many extreme environments.</title>
        <authorList>
            <person name="Coleine C."/>
            <person name="Stajich J.E."/>
            <person name="Selbmann L."/>
        </authorList>
    </citation>
    <scope>NUCLEOTIDE SEQUENCE [LARGE SCALE GENOMIC DNA]</scope>
    <source>
        <strain evidence="2 3">CCFEE 5935</strain>
    </source>
</reference>
<evidence type="ECO:0000256" key="1">
    <source>
        <dbReference type="SAM" id="MobiDB-lite"/>
    </source>
</evidence>
<dbReference type="GeneID" id="89927603"/>
<dbReference type="AlphaFoldDB" id="A0AAV9PAV3"/>
<accession>A0AAV9PAV3</accession>
<feature type="region of interest" description="Disordered" evidence="1">
    <location>
        <begin position="1"/>
        <end position="146"/>
    </location>
</feature>
<keyword evidence="3" id="KW-1185">Reference proteome</keyword>
<comment type="caution">
    <text evidence="2">The sequence shown here is derived from an EMBL/GenBank/DDBJ whole genome shotgun (WGS) entry which is preliminary data.</text>
</comment>
<feature type="compositionally biased region" description="Polar residues" evidence="1">
    <location>
        <begin position="38"/>
        <end position="65"/>
    </location>
</feature>
<gene>
    <name evidence="2" type="ORF">LTR77_006263</name>
</gene>
<organism evidence="2 3">
    <name type="scientific">Saxophila tyrrhenica</name>
    <dbReference type="NCBI Taxonomy" id="1690608"/>
    <lineage>
        <taxon>Eukaryota</taxon>
        <taxon>Fungi</taxon>
        <taxon>Dikarya</taxon>
        <taxon>Ascomycota</taxon>
        <taxon>Pezizomycotina</taxon>
        <taxon>Dothideomycetes</taxon>
        <taxon>Dothideomycetidae</taxon>
        <taxon>Mycosphaerellales</taxon>
        <taxon>Extremaceae</taxon>
        <taxon>Saxophila</taxon>
    </lineage>
</organism>
<feature type="compositionally biased region" description="Basic and acidic residues" evidence="1">
    <location>
        <begin position="108"/>
        <end position="126"/>
    </location>
</feature>
<dbReference type="RefSeq" id="XP_064658420.1">
    <property type="nucleotide sequence ID" value="XM_064803505.1"/>
</dbReference>
<dbReference type="Proteomes" id="UP001337655">
    <property type="component" value="Unassembled WGS sequence"/>
</dbReference>
<protein>
    <submittedName>
        <fullName evidence="2">Uncharacterized protein</fullName>
    </submittedName>
</protein>
<dbReference type="EMBL" id="JAVRRT010000009">
    <property type="protein sequence ID" value="KAK5168954.1"/>
    <property type="molecule type" value="Genomic_DNA"/>
</dbReference>
<name>A0AAV9PAV3_9PEZI</name>
<sequence length="226" mass="24613">MADGKSGMASTATSVSREPGTSDGSTTHVEEEDDDLQTEASSRSSGSTDTMQPPAVPNNTPASRSESSDVGEDPTSPPSSPDLASAVAALNLHAGGPPSSTSSESDYEEGKAHLRGPLRSELDLHKQLFKAPPVKKTKKNRVTWDRHAGRFKRIGNRSPPEEHYHEYDTWAKVAEEDVERGLQRLVMAAKDQARISDAKTPAEWYSERVAELLSKQELKFDEKALK</sequence>